<feature type="region of interest" description="Disordered" evidence="2">
    <location>
        <begin position="1"/>
        <end position="24"/>
    </location>
</feature>
<keyword evidence="1" id="KW-0007">Acetylation</keyword>
<dbReference type="PROSITE" id="PS50866">
    <property type="entry name" value="GOLD"/>
    <property type="match status" value="1"/>
</dbReference>
<dbReference type="GO" id="GO:0000139">
    <property type="term" value="C:Golgi membrane"/>
    <property type="evidence" value="ECO:0007669"/>
    <property type="project" value="TreeGrafter"/>
</dbReference>
<dbReference type="Proteomes" id="UP000676336">
    <property type="component" value="Unassembled WGS sequence"/>
</dbReference>
<dbReference type="InterPro" id="IPR052269">
    <property type="entry name" value="Golgi-PI4KB_interaction"/>
</dbReference>
<evidence type="ECO:0000256" key="1">
    <source>
        <dbReference type="ARBA" id="ARBA00022990"/>
    </source>
</evidence>
<evidence type="ECO:0000313" key="5">
    <source>
        <dbReference type="Proteomes" id="UP000676336"/>
    </source>
</evidence>
<dbReference type="SUPFAM" id="SSF101576">
    <property type="entry name" value="Supernatant protein factor (SPF), C-terminal domain"/>
    <property type="match status" value="1"/>
</dbReference>
<evidence type="ECO:0000259" key="3">
    <source>
        <dbReference type="PROSITE" id="PS50866"/>
    </source>
</evidence>
<dbReference type="FunFam" id="2.60.120.680:FF:000002">
    <property type="entry name" value="Putative Golgi resident protein GCP60"/>
    <property type="match status" value="1"/>
</dbReference>
<dbReference type="InterPro" id="IPR009038">
    <property type="entry name" value="GOLD_dom"/>
</dbReference>
<reference evidence="4" key="1">
    <citation type="submission" date="2021-02" db="EMBL/GenBank/DDBJ databases">
        <authorList>
            <person name="Nowell W R."/>
        </authorList>
    </citation>
    <scope>NUCLEOTIDE SEQUENCE</scope>
</reference>
<evidence type="ECO:0000256" key="2">
    <source>
        <dbReference type="SAM" id="MobiDB-lite"/>
    </source>
</evidence>
<gene>
    <name evidence="4" type="ORF">SMN809_LOCUS63614</name>
</gene>
<feature type="compositionally biased region" description="Basic and acidic residues" evidence="2">
    <location>
        <begin position="238"/>
        <end position="248"/>
    </location>
</feature>
<protein>
    <recommendedName>
        <fullName evidence="3">GOLD domain-containing protein</fullName>
    </recommendedName>
</protein>
<feature type="domain" description="GOLD" evidence="3">
    <location>
        <begin position="162"/>
        <end position="309"/>
    </location>
</feature>
<feature type="region of interest" description="Disordered" evidence="2">
    <location>
        <begin position="80"/>
        <end position="101"/>
    </location>
</feature>
<feature type="compositionally biased region" description="Polar residues" evidence="2">
    <location>
        <begin position="118"/>
        <end position="137"/>
    </location>
</feature>
<accession>A0A8S3G055</accession>
<feature type="compositionally biased region" description="Polar residues" evidence="2">
    <location>
        <begin position="1"/>
        <end position="11"/>
    </location>
</feature>
<feature type="region of interest" description="Disordered" evidence="2">
    <location>
        <begin position="222"/>
        <end position="263"/>
    </location>
</feature>
<proteinExistence type="predicted"/>
<feature type="non-terminal residue" evidence="4">
    <location>
        <position position="1"/>
    </location>
</feature>
<dbReference type="PANTHER" id="PTHR22973:SF12">
    <property type="entry name" value="LD35087P"/>
    <property type="match status" value="1"/>
</dbReference>
<comment type="caution">
    <text evidence="4">The sequence shown here is derived from an EMBL/GenBank/DDBJ whole genome shotgun (WGS) entry which is preliminary data.</text>
</comment>
<name>A0A8S3G055_9BILA</name>
<dbReference type="Pfam" id="PF13897">
    <property type="entry name" value="GOLD_2"/>
    <property type="match status" value="1"/>
</dbReference>
<dbReference type="EMBL" id="CAJOBI010277487">
    <property type="protein sequence ID" value="CAF5145697.1"/>
    <property type="molecule type" value="Genomic_DNA"/>
</dbReference>
<dbReference type="PANTHER" id="PTHR22973">
    <property type="entry name" value="LD35087P"/>
    <property type="match status" value="1"/>
</dbReference>
<dbReference type="AlphaFoldDB" id="A0A8S3G055"/>
<dbReference type="Gene3D" id="2.60.120.680">
    <property type="entry name" value="GOLD domain"/>
    <property type="match status" value="2"/>
</dbReference>
<sequence length="311" mass="34830">NMEFPSSSSIPLQVITPMPSLGPAPSKLPPLVHPPPPPPQLVMNANASVQDMKLEPVIPVQTKFETLNLDTPMELILPVVPQPSMSSDPTQQSSSSGETTNELSAAQVLMGSNQLVPASLMQPNGTVNSNNESTLPSEQEKQELPDIITANMWTRKDIKEFKGQIRQEKDAVIKIGSGETVTVRVPTHDDGHCIFWEFSTDYYDLGFGVYFEWNKAESNTVTVHVSDSSDEEEEEHEDGEKKDIEKGRGSTNKPPKPRQSEIVPIYRRDCHEEVYAGSHQYPGIGVYLLKFDNSYSLWRSKTLYYRVYYSK</sequence>
<dbReference type="InterPro" id="IPR036598">
    <property type="entry name" value="GOLD_dom_sf"/>
</dbReference>
<feature type="compositionally biased region" description="Low complexity" evidence="2">
    <location>
        <begin position="82"/>
        <end position="96"/>
    </location>
</feature>
<feature type="region of interest" description="Disordered" evidence="2">
    <location>
        <begin position="118"/>
        <end position="140"/>
    </location>
</feature>
<feature type="compositionally biased region" description="Acidic residues" evidence="2">
    <location>
        <begin position="228"/>
        <end position="237"/>
    </location>
</feature>
<organism evidence="4 5">
    <name type="scientific">Rotaria magnacalcarata</name>
    <dbReference type="NCBI Taxonomy" id="392030"/>
    <lineage>
        <taxon>Eukaryota</taxon>
        <taxon>Metazoa</taxon>
        <taxon>Spiralia</taxon>
        <taxon>Gnathifera</taxon>
        <taxon>Rotifera</taxon>
        <taxon>Eurotatoria</taxon>
        <taxon>Bdelloidea</taxon>
        <taxon>Philodinida</taxon>
        <taxon>Philodinidae</taxon>
        <taxon>Rotaria</taxon>
    </lineage>
</organism>
<evidence type="ECO:0000313" key="4">
    <source>
        <dbReference type="EMBL" id="CAF5145697.1"/>
    </source>
</evidence>